<dbReference type="Pfam" id="PF08541">
    <property type="entry name" value="ACP_syn_III_C"/>
    <property type="match status" value="1"/>
</dbReference>
<dbReference type="InterPro" id="IPR020615">
    <property type="entry name" value="Thiolase_acyl_enz_int_AS"/>
</dbReference>
<dbReference type="AlphaFoldDB" id="A0A2A4I0J3"/>
<dbReference type="GO" id="GO:0006633">
    <property type="term" value="P:fatty acid biosynthetic process"/>
    <property type="evidence" value="ECO:0007669"/>
    <property type="project" value="InterPro"/>
</dbReference>
<accession>A0A2A4I0J3</accession>
<keyword evidence="6" id="KW-1185">Reference proteome</keyword>
<dbReference type="Gene3D" id="3.40.47.10">
    <property type="match status" value="1"/>
</dbReference>
<name>A0A2A4I0J3_9SPHN</name>
<comment type="caution">
    <text evidence="5">The sequence shown here is derived from an EMBL/GenBank/DDBJ whole genome shotgun (WGS) entry which is preliminary data.</text>
</comment>
<dbReference type="Proteomes" id="UP000218784">
    <property type="component" value="Unassembled WGS sequence"/>
</dbReference>
<dbReference type="GO" id="GO:0044550">
    <property type="term" value="P:secondary metabolite biosynthetic process"/>
    <property type="evidence" value="ECO:0007669"/>
    <property type="project" value="TreeGrafter"/>
</dbReference>
<evidence type="ECO:0000256" key="1">
    <source>
        <dbReference type="ARBA" id="ARBA00022679"/>
    </source>
</evidence>
<evidence type="ECO:0000313" key="5">
    <source>
        <dbReference type="EMBL" id="PCG09445.1"/>
    </source>
</evidence>
<dbReference type="InterPro" id="IPR013751">
    <property type="entry name" value="ACP_syn_III_N"/>
</dbReference>
<dbReference type="InterPro" id="IPR016039">
    <property type="entry name" value="Thiolase-like"/>
</dbReference>
<feature type="domain" description="Beta-ketoacyl-[acyl-carrier-protein] synthase III N-terminal" evidence="4">
    <location>
        <begin position="86"/>
        <end position="161"/>
    </location>
</feature>
<proteinExistence type="predicted"/>
<keyword evidence="2" id="KW-0012">Acyltransferase</keyword>
<organism evidence="5 6">
    <name type="scientific">Sphingomonas ginsenosidimutans</name>
    <dbReference type="NCBI Taxonomy" id="862134"/>
    <lineage>
        <taxon>Bacteria</taxon>
        <taxon>Pseudomonadati</taxon>
        <taxon>Pseudomonadota</taxon>
        <taxon>Alphaproteobacteria</taxon>
        <taxon>Sphingomonadales</taxon>
        <taxon>Sphingomonadaceae</taxon>
        <taxon>Sphingomonas</taxon>
    </lineage>
</organism>
<dbReference type="InterPro" id="IPR013747">
    <property type="entry name" value="ACP_syn_III_C"/>
</dbReference>
<protein>
    <submittedName>
        <fullName evidence="5">3-oxoacyl-ACP synthase</fullName>
    </submittedName>
</protein>
<dbReference type="SUPFAM" id="SSF53901">
    <property type="entry name" value="Thiolase-like"/>
    <property type="match status" value="1"/>
</dbReference>
<sequence>MTFALAGTGVHLPPRCAAGRPLAGAGDTTSGMAALAARDALDAAGWTAHDVEMVIGASSVMEQPIPGTATLIQRRLGIGAAGGAAFDVNATCLSALVALDVALMGIAAGRWRRVLIAGADLPRRAIDPADRATAAIFGDGAAALAVAAGGTQQLLASRFESWGDHADLCTLAAGGTRVDPFADPAAFRDAARFRMNGPALYRATARLFPAFLDRLLDAAGVTRDAIDVIVPHQASRPAIAHLARVVGGDRARIIDILDGNGNQVASSLPHALHVARTTGRLTPGANVLLVGSAAGIALGGMVIRW</sequence>
<evidence type="ECO:0000259" key="3">
    <source>
        <dbReference type="Pfam" id="PF08541"/>
    </source>
</evidence>
<dbReference type="Pfam" id="PF08545">
    <property type="entry name" value="ACP_syn_III"/>
    <property type="match status" value="1"/>
</dbReference>
<gene>
    <name evidence="5" type="ORF">COA17_06020</name>
</gene>
<evidence type="ECO:0000313" key="6">
    <source>
        <dbReference type="Proteomes" id="UP000218784"/>
    </source>
</evidence>
<dbReference type="PANTHER" id="PTHR34069">
    <property type="entry name" value="3-OXOACYL-[ACYL-CARRIER-PROTEIN] SYNTHASE 3"/>
    <property type="match status" value="1"/>
</dbReference>
<evidence type="ECO:0000256" key="2">
    <source>
        <dbReference type="ARBA" id="ARBA00023315"/>
    </source>
</evidence>
<evidence type="ECO:0000259" key="4">
    <source>
        <dbReference type="Pfam" id="PF08545"/>
    </source>
</evidence>
<dbReference type="PANTHER" id="PTHR34069:SF2">
    <property type="entry name" value="BETA-KETOACYL-[ACYL-CARRIER-PROTEIN] SYNTHASE III"/>
    <property type="match status" value="1"/>
</dbReference>
<reference evidence="5 6" key="1">
    <citation type="submission" date="2017-09" db="EMBL/GenBank/DDBJ databases">
        <title>Sphingomonas ginsenosidimutans KACC 14949, whole genome shotgun sequence.</title>
        <authorList>
            <person name="Feng G."/>
            <person name="Zhu H."/>
        </authorList>
    </citation>
    <scope>NUCLEOTIDE SEQUENCE [LARGE SCALE GENOMIC DNA]</scope>
    <source>
        <strain evidence="5 6">KACC 14949</strain>
    </source>
</reference>
<dbReference type="EMBL" id="NWVD01000002">
    <property type="protein sequence ID" value="PCG09445.1"/>
    <property type="molecule type" value="Genomic_DNA"/>
</dbReference>
<feature type="domain" description="Beta-ketoacyl-[acyl-carrier-protein] synthase III C-terminal" evidence="3">
    <location>
        <begin position="216"/>
        <end position="305"/>
    </location>
</feature>
<dbReference type="GO" id="GO:0004315">
    <property type="term" value="F:3-oxoacyl-[acyl-carrier-protein] synthase activity"/>
    <property type="evidence" value="ECO:0007669"/>
    <property type="project" value="InterPro"/>
</dbReference>
<keyword evidence="1" id="KW-0808">Transferase</keyword>
<dbReference type="PROSITE" id="PS00098">
    <property type="entry name" value="THIOLASE_1"/>
    <property type="match status" value="1"/>
</dbReference>